<dbReference type="RefSeq" id="XP_015466904.1">
    <property type="nucleotide sequence ID" value="XM_015612280.1"/>
</dbReference>
<name>A0A0V1PXG2_9ASCO</name>
<dbReference type="Proteomes" id="UP000054251">
    <property type="component" value="Unassembled WGS sequence"/>
</dbReference>
<feature type="transmembrane region" description="Helical" evidence="1">
    <location>
        <begin position="289"/>
        <end position="306"/>
    </location>
</feature>
<keyword evidence="3" id="KW-1185">Reference proteome</keyword>
<organism evidence="2 3">
    <name type="scientific">Debaryomyces fabryi</name>
    <dbReference type="NCBI Taxonomy" id="58627"/>
    <lineage>
        <taxon>Eukaryota</taxon>
        <taxon>Fungi</taxon>
        <taxon>Dikarya</taxon>
        <taxon>Ascomycota</taxon>
        <taxon>Saccharomycotina</taxon>
        <taxon>Pichiomycetes</taxon>
        <taxon>Debaryomycetaceae</taxon>
        <taxon>Debaryomyces</taxon>
    </lineage>
</organism>
<feature type="transmembrane region" description="Helical" evidence="1">
    <location>
        <begin position="56"/>
        <end position="73"/>
    </location>
</feature>
<keyword evidence="1" id="KW-0812">Transmembrane</keyword>
<feature type="transmembrane region" description="Helical" evidence="1">
    <location>
        <begin position="262"/>
        <end position="283"/>
    </location>
</feature>
<evidence type="ECO:0000256" key="1">
    <source>
        <dbReference type="SAM" id="Phobius"/>
    </source>
</evidence>
<comment type="caution">
    <text evidence="2">The sequence shown here is derived from an EMBL/GenBank/DDBJ whole genome shotgun (WGS) entry which is preliminary data.</text>
</comment>
<evidence type="ECO:0000313" key="2">
    <source>
        <dbReference type="EMBL" id="KSA00802.1"/>
    </source>
</evidence>
<feature type="transmembrane region" description="Helical" evidence="1">
    <location>
        <begin position="79"/>
        <end position="97"/>
    </location>
</feature>
<protein>
    <submittedName>
        <fullName evidence="2">Uncharacterized protein</fullName>
    </submittedName>
</protein>
<sequence>MSKSFKILHLAISEYDVVQFSKFISLLISSKPFIKAIVLKSFKTFKTDSLSEKEKLVGSSLASIISCVVSVYFYYPKAFLLHTVSWFYFVFGVDYGYRLFEHKQLKKIEYNEVQGVSVNDLQRKSILVKSFNHLRNKSWLIFPLAVSYTWKEYIMYPENVHDLVHKYFGFINNSLSGTFIEGDMLSLLRCSSTSNVRIKLNFKTLFTRNLPQIYSEVLKYAFPLMVAKHLKQNINIYNNTCEKHKFNILHMLKTALKESVKFTTFFTAVPTLLFILTSFFSQYKSTHGYKLRVIGFIGGLFAFLYRRGKCNRFRGSSENTALTNREFWLTIFRETVIASTSVAYMKGQTKKNKGFRNMENIDRVAFIIGLSTIICIQDYLSKYSEIMEYIFKDAKFLSRLNNIVESSSLFLFN</sequence>
<keyword evidence="1" id="KW-1133">Transmembrane helix</keyword>
<accession>A0A0V1PXG2</accession>
<dbReference type="AlphaFoldDB" id="A0A0V1PXG2"/>
<dbReference type="EMBL" id="LMYN01000074">
    <property type="protein sequence ID" value="KSA00802.1"/>
    <property type="molecule type" value="Genomic_DNA"/>
</dbReference>
<evidence type="ECO:0000313" key="3">
    <source>
        <dbReference type="Proteomes" id="UP000054251"/>
    </source>
</evidence>
<keyword evidence="1" id="KW-0472">Membrane</keyword>
<gene>
    <name evidence="2" type="ORF">AC631_03451</name>
</gene>
<reference evidence="2 3" key="1">
    <citation type="submission" date="2015-11" db="EMBL/GenBank/DDBJ databases">
        <title>The genome of Debaryomyces fabryi.</title>
        <authorList>
            <person name="Tafer H."/>
            <person name="Lopandic K."/>
        </authorList>
    </citation>
    <scope>NUCLEOTIDE SEQUENCE [LARGE SCALE GENOMIC DNA]</scope>
    <source>
        <strain evidence="2 3">CBS 789</strain>
    </source>
</reference>
<dbReference type="GeneID" id="26840460"/>
<proteinExistence type="predicted"/>